<sequence length="162" mass="19527">KQWDSEYKEYERLCKENIGKVVYARPITQDERERMKKMTEKYPSGTLVFETIPIGKSIYEKRYTIISEKNIRHTEDIDRDTFIYKQGFEDSVVYQTIAGYIYDRHWTEFIFFTKGASTIRKYITRDTGQHHYNTIEAALHNTQNIGVKNNMKFTNRIIRKFR</sequence>
<dbReference type="Proteomes" id="UP000256379">
    <property type="component" value="Unassembled WGS sequence"/>
</dbReference>
<feature type="non-terminal residue" evidence="1">
    <location>
        <position position="1"/>
    </location>
</feature>
<evidence type="ECO:0000313" key="2">
    <source>
        <dbReference type="Proteomes" id="UP000256379"/>
    </source>
</evidence>
<protein>
    <submittedName>
        <fullName evidence="1">Uncharacterized protein</fullName>
    </submittedName>
</protein>
<comment type="caution">
    <text evidence="1">The sequence shown here is derived from an EMBL/GenBank/DDBJ whole genome shotgun (WGS) entry which is preliminary data.</text>
</comment>
<accession>A0A3D8I2M8</accession>
<organism evidence="1 2">
    <name type="scientific">Helicobacter didelphidarum</name>
    <dbReference type="NCBI Taxonomy" id="2040648"/>
    <lineage>
        <taxon>Bacteria</taxon>
        <taxon>Pseudomonadati</taxon>
        <taxon>Campylobacterota</taxon>
        <taxon>Epsilonproteobacteria</taxon>
        <taxon>Campylobacterales</taxon>
        <taxon>Helicobacteraceae</taxon>
        <taxon>Helicobacter</taxon>
    </lineage>
</organism>
<reference evidence="1 2" key="1">
    <citation type="submission" date="2018-04" db="EMBL/GenBank/DDBJ databases">
        <title>Novel Campyloabacter and Helicobacter Species and Strains.</title>
        <authorList>
            <person name="Mannion A.J."/>
            <person name="Shen Z."/>
            <person name="Fox J.G."/>
        </authorList>
    </citation>
    <scope>NUCLEOTIDE SEQUENCE [LARGE SCALE GENOMIC DNA]</scope>
    <source>
        <strain evidence="1 2">MIT 17-337</strain>
    </source>
</reference>
<evidence type="ECO:0000313" key="1">
    <source>
        <dbReference type="EMBL" id="RDU58984.1"/>
    </source>
</evidence>
<proteinExistence type="predicted"/>
<name>A0A3D8I2M8_9HELI</name>
<keyword evidence="2" id="KW-1185">Reference proteome</keyword>
<gene>
    <name evidence="1" type="ORF">CQA53_11695</name>
</gene>
<dbReference type="EMBL" id="NXLQ01000161">
    <property type="protein sequence ID" value="RDU58984.1"/>
    <property type="molecule type" value="Genomic_DNA"/>
</dbReference>
<dbReference type="AlphaFoldDB" id="A0A3D8I2M8"/>